<proteinExistence type="predicted"/>
<gene>
    <name evidence="1" type="ORF">PROFUN_05431</name>
</gene>
<organism evidence="1 2">
    <name type="scientific">Planoprotostelium fungivorum</name>
    <dbReference type="NCBI Taxonomy" id="1890364"/>
    <lineage>
        <taxon>Eukaryota</taxon>
        <taxon>Amoebozoa</taxon>
        <taxon>Evosea</taxon>
        <taxon>Variosea</taxon>
        <taxon>Cavosteliida</taxon>
        <taxon>Cavosteliaceae</taxon>
        <taxon>Planoprotostelium</taxon>
    </lineage>
</organism>
<reference evidence="1 2" key="1">
    <citation type="journal article" date="2018" name="Genome Biol. Evol.">
        <title>Multiple Roots of Fruiting Body Formation in Amoebozoa.</title>
        <authorList>
            <person name="Hillmann F."/>
            <person name="Forbes G."/>
            <person name="Novohradska S."/>
            <person name="Ferling I."/>
            <person name="Riege K."/>
            <person name="Groth M."/>
            <person name="Westermann M."/>
            <person name="Marz M."/>
            <person name="Spaller T."/>
            <person name="Winckler T."/>
            <person name="Schaap P."/>
            <person name="Glockner G."/>
        </authorList>
    </citation>
    <scope>NUCLEOTIDE SEQUENCE [LARGE SCALE GENOMIC DNA]</scope>
    <source>
        <strain evidence="1 2">Jena</strain>
    </source>
</reference>
<keyword evidence="2" id="KW-1185">Reference proteome</keyword>
<evidence type="ECO:0000313" key="2">
    <source>
        <dbReference type="Proteomes" id="UP000241769"/>
    </source>
</evidence>
<dbReference type="InParanoid" id="A0A2P6NQS0"/>
<dbReference type="EMBL" id="MDYQ01000033">
    <property type="protein sequence ID" value="PRP86290.1"/>
    <property type="molecule type" value="Genomic_DNA"/>
</dbReference>
<dbReference type="Proteomes" id="UP000241769">
    <property type="component" value="Unassembled WGS sequence"/>
</dbReference>
<sequence length="72" mass="8546">MATNLEDNPRNLRPKNLRFDPEQLLVLWNGQMNGLYKSSEWYQFCMWTPGVSHMLSTHKSHCLVIVRREDVL</sequence>
<accession>A0A2P6NQS0</accession>
<name>A0A2P6NQS0_9EUKA</name>
<dbReference type="AlphaFoldDB" id="A0A2P6NQS0"/>
<comment type="caution">
    <text evidence="1">The sequence shown here is derived from an EMBL/GenBank/DDBJ whole genome shotgun (WGS) entry which is preliminary data.</text>
</comment>
<evidence type="ECO:0000313" key="1">
    <source>
        <dbReference type="EMBL" id="PRP86290.1"/>
    </source>
</evidence>
<protein>
    <submittedName>
        <fullName evidence="1">Uncharacterized protein</fullName>
    </submittedName>
</protein>